<feature type="compositionally biased region" description="Low complexity" evidence="1">
    <location>
        <begin position="619"/>
        <end position="635"/>
    </location>
</feature>
<feature type="compositionally biased region" description="Polar residues" evidence="1">
    <location>
        <begin position="710"/>
        <end position="724"/>
    </location>
</feature>
<feature type="region of interest" description="Disordered" evidence="1">
    <location>
        <begin position="567"/>
        <end position="607"/>
    </location>
</feature>
<dbReference type="InterPro" id="IPR016024">
    <property type="entry name" value="ARM-type_fold"/>
</dbReference>
<dbReference type="GO" id="GO:0051897">
    <property type="term" value="P:positive regulation of phosphatidylinositol 3-kinase/protein kinase B signal transduction"/>
    <property type="evidence" value="ECO:0007669"/>
    <property type="project" value="TreeGrafter"/>
</dbReference>
<keyword evidence="5" id="KW-1185">Reference proteome</keyword>
<dbReference type="AlphaFoldDB" id="A0A7R9QNR6"/>
<feature type="compositionally biased region" description="Polar residues" evidence="1">
    <location>
        <begin position="579"/>
        <end position="598"/>
    </location>
</feature>
<evidence type="ECO:0008006" key="6">
    <source>
        <dbReference type="Google" id="ProtNLM"/>
    </source>
</evidence>
<reference evidence="4" key="1">
    <citation type="submission" date="2020-11" db="EMBL/GenBank/DDBJ databases">
        <authorList>
            <person name="Tran Van P."/>
        </authorList>
    </citation>
    <scope>NUCLEOTIDE SEQUENCE</scope>
</reference>
<feature type="region of interest" description="Disordered" evidence="1">
    <location>
        <begin position="619"/>
        <end position="727"/>
    </location>
</feature>
<dbReference type="PANTHER" id="PTHR13298:SF11">
    <property type="entry name" value="RAPAMYCIN-INSENSITIVE COMPANION OF MTOR"/>
    <property type="match status" value="1"/>
</dbReference>
<dbReference type="InterPro" id="IPR029452">
    <property type="entry name" value="RICTOR_V"/>
</dbReference>
<dbReference type="GO" id="GO:0038203">
    <property type="term" value="P:TORC2 signaling"/>
    <property type="evidence" value="ECO:0007669"/>
    <property type="project" value="TreeGrafter"/>
</dbReference>
<dbReference type="Pfam" id="PF14666">
    <property type="entry name" value="RICTOR_M"/>
    <property type="match status" value="1"/>
</dbReference>
<evidence type="ECO:0000259" key="3">
    <source>
        <dbReference type="SMART" id="SM01310"/>
    </source>
</evidence>
<dbReference type="EMBL" id="CAJPVJ010005816">
    <property type="protein sequence ID" value="CAG2169861.1"/>
    <property type="molecule type" value="Genomic_DNA"/>
</dbReference>
<proteinExistence type="predicted"/>
<dbReference type="InterPro" id="IPR029451">
    <property type="entry name" value="RICTOR_M"/>
</dbReference>
<dbReference type="SMART" id="SM01310">
    <property type="entry name" value="RICTOR_V"/>
    <property type="match status" value="1"/>
</dbReference>
<dbReference type="EMBL" id="OC920641">
    <property type="protein sequence ID" value="CAD7652674.1"/>
    <property type="molecule type" value="Genomic_DNA"/>
</dbReference>
<evidence type="ECO:0000259" key="2">
    <source>
        <dbReference type="SMART" id="SM01307"/>
    </source>
</evidence>
<organism evidence="4">
    <name type="scientific">Oppiella nova</name>
    <dbReference type="NCBI Taxonomy" id="334625"/>
    <lineage>
        <taxon>Eukaryota</taxon>
        <taxon>Metazoa</taxon>
        <taxon>Ecdysozoa</taxon>
        <taxon>Arthropoda</taxon>
        <taxon>Chelicerata</taxon>
        <taxon>Arachnida</taxon>
        <taxon>Acari</taxon>
        <taxon>Acariformes</taxon>
        <taxon>Sarcoptiformes</taxon>
        <taxon>Oribatida</taxon>
        <taxon>Brachypylina</taxon>
        <taxon>Oppioidea</taxon>
        <taxon>Oppiidae</taxon>
        <taxon>Oppiella</taxon>
    </lineage>
</organism>
<evidence type="ECO:0000256" key="1">
    <source>
        <dbReference type="SAM" id="MobiDB-lite"/>
    </source>
</evidence>
<name>A0A7R9QNR6_9ACAR</name>
<dbReference type="PANTHER" id="PTHR13298">
    <property type="entry name" value="CYTOSOLIC REGULATOR PIANISSIMO"/>
    <property type="match status" value="1"/>
</dbReference>
<sequence>KNSQVLRREYNTWDWDLIDSVLRWPGDALKKLDDNNHKTFVRKLLQFYKPSNKQFSAISNTDDKERLLCVVGQHFLDFLLDADDSKVHEYVEEFFVDLDNCFAQIAVEVPPQNAILSPGRLLSTLSHSYFLFIGRLTNSNKGKKWLEKTGIYQYFLDLISLSSHDVYMKLIVSSLDYSTEVNNFSRTLLNKVLTSVSESARLYATNYLRVLLRAQVCDYSKWAIELLVLQLYDKSSAVSLAAIDILQESCDSVENLEILIQLRPSLLHLGDNGLLLLVRYLSLTSGFKFLRDANFIDYELSRWQKSFNLKYVKIVEDLLNECFTCHNRSEDGLYGRRSDKKNCVHKNAFIPPHLYGQLAHTSDGYELLLKEDCLSPHYEVIRLPDFNSQLGVIKLKAALWAVGHVGATHLGFQLISEAEMIQSIVKMAAHSPILSVRGTCFNVLCLLASTLEGSEALQEFGWESIRHSHHEKFCLVEEPKADALMNYLNDDRSHAWSVSTGSNKFDILSGKDFDMSADKFVSFDFTDATLSGSLPSLTVEVNGDLPQKKISLPTKMLPRVMSLSPHHYRSVIDSRPRSSSDTPKASQQKDIIVNNNNTDADESDSGSVIWIRQKSSESMVNSTVSSDIDSSGSTIKPERHDSGLIADSSTAQSTPVSAQAHKHQTLTVQETPKRKTSEPFGYYGALARDERSDSNESSHNSSGKSRSGSFADSTSGVSASSYDSQEIRRQRNNLSPIASLSSISNSTLGTTVRSPMSPSMASNTLPRIGSKIFVVNQLEALNARESIPSAIDAYGYQTLRAIQKRRVQSLSAASFDDRRSSEETEDTIRENADSMVPFDRKYSRVSYNERSDSPECDPKIFMGLCLPKTLFLMFEVETGRQRNKSNVSTKFETSKWRTHLDRLSNDEIVFNNGLEFHNDTNCLYCFRHKGYTQITTNHIITNNSRTPMNETSNIPPQVLNRREILKFVTNLGGAVHAKQAEQGLLNLKQKCSQAFEDICLYSEVSLQLSTYNFRMSARRFLQELFLDVHFDQIYTEADAIVRRLSAQTSVPQADSAVNETNIAKSEDN</sequence>
<dbReference type="Proteomes" id="UP000728032">
    <property type="component" value="Unassembled WGS sequence"/>
</dbReference>
<protein>
    <recommendedName>
        <fullName evidence="6">Rapamycin-insensitive companion of mTOR</fullName>
    </recommendedName>
</protein>
<gene>
    <name evidence="4" type="ORF">ONB1V03_LOCUS9335</name>
</gene>
<dbReference type="GO" id="GO:0031932">
    <property type="term" value="C:TORC2 complex"/>
    <property type="evidence" value="ECO:0007669"/>
    <property type="project" value="InterPro"/>
</dbReference>
<evidence type="ECO:0000313" key="5">
    <source>
        <dbReference type="Proteomes" id="UP000728032"/>
    </source>
</evidence>
<dbReference type="Pfam" id="PF14663">
    <property type="entry name" value="RasGEF_N_2"/>
    <property type="match status" value="1"/>
</dbReference>
<dbReference type="GO" id="GO:0043539">
    <property type="term" value="F:protein serine/threonine kinase activator activity"/>
    <property type="evidence" value="ECO:0007669"/>
    <property type="project" value="TreeGrafter"/>
</dbReference>
<dbReference type="SUPFAM" id="SSF48371">
    <property type="entry name" value="ARM repeat"/>
    <property type="match status" value="1"/>
</dbReference>
<feature type="compositionally biased region" description="Low complexity" evidence="1">
    <location>
        <begin position="697"/>
        <end position="709"/>
    </location>
</feature>
<dbReference type="InterPro" id="IPR028268">
    <property type="entry name" value="Pianissimo_fam"/>
</dbReference>
<dbReference type="InterPro" id="IPR029453">
    <property type="entry name" value="Rictor_IV"/>
</dbReference>
<feature type="compositionally biased region" description="Polar residues" evidence="1">
    <location>
        <begin position="647"/>
        <end position="657"/>
    </location>
</feature>
<dbReference type="SMART" id="SM01303">
    <property type="entry name" value="RasGEF_N_2"/>
    <property type="match status" value="1"/>
</dbReference>
<evidence type="ECO:0000313" key="4">
    <source>
        <dbReference type="EMBL" id="CAD7652674.1"/>
    </source>
</evidence>
<feature type="domain" description="Rapamycin-insensitive companion of mTOR middle" evidence="2">
    <location>
        <begin position="1"/>
        <end position="214"/>
    </location>
</feature>
<dbReference type="OrthoDB" id="271111at2759"/>
<accession>A0A7R9QNR6</accession>
<dbReference type="SMART" id="SM01307">
    <property type="entry name" value="RICTOR_M"/>
    <property type="match status" value="1"/>
</dbReference>
<feature type="compositionally biased region" description="Basic and acidic residues" evidence="1">
    <location>
        <begin position="687"/>
        <end position="696"/>
    </location>
</feature>
<feature type="non-terminal residue" evidence="4">
    <location>
        <position position="1068"/>
    </location>
</feature>
<dbReference type="Pfam" id="PF14668">
    <property type="entry name" value="RICTOR_V"/>
    <property type="match status" value="1"/>
</dbReference>
<feature type="domain" description="Rapamycin-insensitive companion of mTOR" evidence="3">
    <location>
        <begin position="392"/>
        <end position="464"/>
    </location>
</feature>